<reference evidence="1" key="2">
    <citation type="submission" date="2021-10" db="EMBL/GenBank/DDBJ databases">
        <title>Phylogenomics reveals ancestral predisposition of the termite-cultivated fungus Termitomyces towards a domesticated lifestyle.</title>
        <authorList>
            <person name="Auxier B."/>
            <person name="Grum-Grzhimaylo A."/>
            <person name="Cardenas M.E."/>
            <person name="Lodge J.D."/>
            <person name="Laessoe T."/>
            <person name="Pedersen O."/>
            <person name="Smith M.E."/>
            <person name="Kuyper T.W."/>
            <person name="Franco-Molano E.A."/>
            <person name="Baroni T.J."/>
            <person name="Aanen D.K."/>
        </authorList>
    </citation>
    <scope>NUCLEOTIDE SEQUENCE</scope>
    <source>
        <strain evidence="1">AP01</strain>
        <tissue evidence="1">Mycelium</tissue>
    </source>
</reference>
<protein>
    <submittedName>
        <fullName evidence="1">Uncharacterized protein</fullName>
    </submittedName>
</protein>
<proteinExistence type="predicted"/>
<dbReference type="EMBL" id="JABCKV010000067">
    <property type="protein sequence ID" value="KAG5644500.1"/>
    <property type="molecule type" value="Genomic_DNA"/>
</dbReference>
<comment type="caution">
    <text evidence="1">The sequence shown here is derived from an EMBL/GenBank/DDBJ whole genome shotgun (WGS) entry which is preliminary data.</text>
</comment>
<gene>
    <name evidence="1" type="ORF">DXG03_008242</name>
</gene>
<evidence type="ECO:0000313" key="2">
    <source>
        <dbReference type="Proteomes" id="UP000775547"/>
    </source>
</evidence>
<sequence>MNEVDPDIDMDGTEVEVPEVVMVDAFPPPPVILPPTLGDFRSGLEGNNHPFGPYRQRPLDRAMQSTFILPSGEHEGRGYNASHFHTKTVNYLQEVHKPCLIEDVMASTELKFWWPPIAGSYRGNLFPYAMQENIPAPRDTGCYCVSTALGNQTKYNAW</sequence>
<evidence type="ECO:0000313" key="1">
    <source>
        <dbReference type="EMBL" id="KAG5644500.1"/>
    </source>
</evidence>
<name>A0A9P7GBZ8_9AGAR</name>
<dbReference type="Proteomes" id="UP000775547">
    <property type="component" value="Unassembled WGS sequence"/>
</dbReference>
<dbReference type="AlphaFoldDB" id="A0A9P7GBZ8"/>
<accession>A0A9P7GBZ8</accession>
<organism evidence="1 2">
    <name type="scientific">Asterophora parasitica</name>
    <dbReference type="NCBI Taxonomy" id="117018"/>
    <lineage>
        <taxon>Eukaryota</taxon>
        <taxon>Fungi</taxon>
        <taxon>Dikarya</taxon>
        <taxon>Basidiomycota</taxon>
        <taxon>Agaricomycotina</taxon>
        <taxon>Agaricomycetes</taxon>
        <taxon>Agaricomycetidae</taxon>
        <taxon>Agaricales</taxon>
        <taxon>Tricholomatineae</taxon>
        <taxon>Lyophyllaceae</taxon>
        <taxon>Asterophora</taxon>
    </lineage>
</organism>
<keyword evidence="2" id="KW-1185">Reference proteome</keyword>
<reference evidence="1" key="1">
    <citation type="submission" date="2020-07" db="EMBL/GenBank/DDBJ databases">
        <authorList>
            <person name="Nieuwenhuis M."/>
            <person name="Van De Peppel L.J.J."/>
        </authorList>
    </citation>
    <scope>NUCLEOTIDE SEQUENCE</scope>
    <source>
        <strain evidence="1">AP01</strain>
        <tissue evidence="1">Mycelium</tissue>
    </source>
</reference>